<evidence type="ECO:0000313" key="3">
    <source>
        <dbReference type="Proteomes" id="UP000298030"/>
    </source>
</evidence>
<dbReference type="AlphaFoldDB" id="A0A4Y7SKN4"/>
<dbReference type="Proteomes" id="UP000298030">
    <property type="component" value="Unassembled WGS sequence"/>
</dbReference>
<reference evidence="2 3" key="1">
    <citation type="journal article" date="2019" name="Nat. Ecol. Evol.">
        <title>Megaphylogeny resolves global patterns of mushroom evolution.</title>
        <authorList>
            <person name="Varga T."/>
            <person name="Krizsan K."/>
            <person name="Foldi C."/>
            <person name="Dima B."/>
            <person name="Sanchez-Garcia M."/>
            <person name="Sanchez-Ramirez S."/>
            <person name="Szollosi G.J."/>
            <person name="Szarkandi J.G."/>
            <person name="Papp V."/>
            <person name="Albert L."/>
            <person name="Andreopoulos W."/>
            <person name="Angelini C."/>
            <person name="Antonin V."/>
            <person name="Barry K.W."/>
            <person name="Bougher N.L."/>
            <person name="Buchanan P."/>
            <person name="Buyck B."/>
            <person name="Bense V."/>
            <person name="Catcheside P."/>
            <person name="Chovatia M."/>
            <person name="Cooper J."/>
            <person name="Damon W."/>
            <person name="Desjardin D."/>
            <person name="Finy P."/>
            <person name="Geml J."/>
            <person name="Haridas S."/>
            <person name="Hughes K."/>
            <person name="Justo A."/>
            <person name="Karasinski D."/>
            <person name="Kautmanova I."/>
            <person name="Kiss B."/>
            <person name="Kocsube S."/>
            <person name="Kotiranta H."/>
            <person name="LaButti K.M."/>
            <person name="Lechner B.E."/>
            <person name="Liimatainen K."/>
            <person name="Lipzen A."/>
            <person name="Lukacs Z."/>
            <person name="Mihaltcheva S."/>
            <person name="Morgado L.N."/>
            <person name="Niskanen T."/>
            <person name="Noordeloos M.E."/>
            <person name="Ohm R.A."/>
            <person name="Ortiz-Santana B."/>
            <person name="Ovrebo C."/>
            <person name="Racz N."/>
            <person name="Riley R."/>
            <person name="Savchenko A."/>
            <person name="Shiryaev A."/>
            <person name="Soop K."/>
            <person name="Spirin V."/>
            <person name="Szebenyi C."/>
            <person name="Tomsovsky M."/>
            <person name="Tulloss R.E."/>
            <person name="Uehling J."/>
            <person name="Grigoriev I.V."/>
            <person name="Vagvolgyi C."/>
            <person name="Papp T."/>
            <person name="Martin F.M."/>
            <person name="Miettinen O."/>
            <person name="Hibbett D.S."/>
            <person name="Nagy L.G."/>
        </authorList>
    </citation>
    <scope>NUCLEOTIDE SEQUENCE [LARGE SCALE GENOMIC DNA]</scope>
    <source>
        <strain evidence="2 3">FP101781</strain>
    </source>
</reference>
<feature type="region of interest" description="Disordered" evidence="1">
    <location>
        <begin position="1"/>
        <end position="29"/>
    </location>
</feature>
<sequence length="58" mass="6649">MTDIYPGSVDGRPRMPPPIDYERLSGPEKLPSSRKLEGVWRELAMGIRTWTSDVDPYQ</sequence>
<organism evidence="2 3">
    <name type="scientific">Coprinellus micaceus</name>
    <name type="common">Glistening ink-cap mushroom</name>
    <name type="synonym">Coprinus micaceus</name>
    <dbReference type="NCBI Taxonomy" id="71717"/>
    <lineage>
        <taxon>Eukaryota</taxon>
        <taxon>Fungi</taxon>
        <taxon>Dikarya</taxon>
        <taxon>Basidiomycota</taxon>
        <taxon>Agaricomycotina</taxon>
        <taxon>Agaricomycetes</taxon>
        <taxon>Agaricomycetidae</taxon>
        <taxon>Agaricales</taxon>
        <taxon>Agaricineae</taxon>
        <taxon>Psathyrellaceae</taxon>
        <taxon>Coprinellus</taxon>
    </lineage>
</organism>
<keyword evidence="3" id="KW-1185">Reference proteome</keyword>
<evidence type="ECO:0000256" key="1">
    <source>
        <dbReference type="SAM" id="MobiDB-lite"/>
    </source>
</evidence>
<protein>
    <submittedName>
        <fullName evidence="2">Uncharacterized protein</fullName>
    </submittedName>
</protein>
<accession>A0A4Y7SKN4</accession>
<comment type="caution">
    <text evidence="2">The sequence shown here is derived from an EMBL/GenBank/DDBJ whole genome shotgun (WGS) entry which is preliminary data.</text>
</comment>
<evidence type="ECO:0000313" key="2">
    <source>
        <dbReference type="EMBL" id="TEB22174.1"/>
    </source>
</evidence>
<name>A0A4Y7SKN4_COPMI</name>
<gene>
    <name evidence="2" type="ORF">FA13DRAFT_1741238</name>
</gene>
<dbReference type="EMBL" id="QPFP01000096">
    <property type="protein sequence ID" value="TEB22174.1"/>
    <property type="molecule type" value="Genomic_DNA"/>
</dbReference>
<proteinExistence type="predicted"/>